<sequence>MYLELGIRSVECMAWISAFKWWFRMLFLAVPGSYLSLVFADSHTSRWEKELSKKLHLLGFTGDALGDCGLKDAQFRVVQRLVDIDLQYLRSRANKTCSPLIFSHSNNYGLRMASYLYTLTIPKYRRAFSLARFNVLPSALLSGRFKKLLLSERLCPCDRAEVETVEHVLIHCPIYNTARIQLWSSIGFDLSGFNANNLVVYCLGDKSSYITAQVSKFFLRAVTVRGEQFS</sequence>
<dbReference type="EMBL" id="IACN01079700">
    <property type="protein sequence ID" value="LAB60295.1"/>
    <property type="molecule type" value="Transcribed_RNA"/>
</dbReference>
<dbReference type="AlphaFoldDB" id="A0A2D4PQN9"/>
<protein>
    <recommendedName>
        <fullName evidence="2">Reverse transcriptase zinc-binding domain-containing protein</fullName>
    </recommendedName>
</protein>
<name>A0A2D4PQN9_MICSU</name>
<reference evidence="1" key="1">
    <citation type="submission" date="2017-07" db="EMBL/GenBank/DDBJ databases">
        <authorList>
            <person name="Mikheyev A."/>
            <person name="Grau M."/>
        </authorList>
    </citation>
    <scope>NUCLEOTIDE SEQUENCE</scope>
    <source>
        <tissue evidence="1">Venom_gland</tissue>
    </source>
</reference>
<evidence type="ECO:0008006" key="2">
    <source>
        <dbReference type="Google" id="ProtNLM"/>
    </source>
</evidence>
<evidence type="ECO:0000313" key="1">
    <source>
        <dbReference type="EMBL" id="LAB60295.1"/>
    </source>
</evidence>
<accession>A0A2D4PQN9</accession>
<reference evidence="1" key="2">
    <citation type="submission" date="2017-11" db="EMBL/GenBank/DDBJ databases">
        <title>Coralsnake Venomics: Analyses of Venom Gland Transcriptomes and Proteomes of Six Brazilian Taxa.</title>
        <authorList>
            <person name="Aird S.D."/>
            <person name="Jorge da Silva N."/>
            <person name="Qiu L."/>
            <person name="Villar-Briones A."/>
            <person name="Aparecida-Saddi V."/>
            <person name="Campos-Telles M.P."/>
            <person name="Grau M."/>
            <person name="Mikheyev A.S."/>
        </authorList>
    </citation>
    <scope>NUCLEOTIDE SEQUENCE</scope>
    <source>
        <tissue evidence="1">Venom_gland</tissue>
    </source>
</reference>
<proteinExistence type="predicted"/>
<organism evidence="1">
    <name type="scientific">Micrurus surinamensis</name>
    <name type="common">Surinam coral snake</name>
    <dbReference type="NCBI Taxonomy" id="129470"/>
    <lineage>
        <taxon>Eukaryota</taxon>
        <taxon>Metazoa</taxon>
        <taxon>Chordata</taxon>
        <taxon>Craniata</taxon>
        <taxon>Vertebrata</taxon>
        <taxon>Euteleostomi</taxon>
        <taxon>Lepidosauria</taxon>
        <taxon>Squamata</taxon>
        <taxon>Bifurcata</taxon>
        <taxon>Unidentata</taxon>
        <taxon>Episquamata</taxon>
        <taxon>Toxicofera</taxon>
        <taxon>Serpentes</taxon>
        <taxon>Colubroidea</taxon>
        <taxon>Elapidae</taxon>
        <taxon>Elapinae</taxon>
        <taxon>Micrurus</taxon>
    </lineage>
</organism>